<dbReference type="GO" id="GO:0008080">
    <property type="term" value="F:N-acetyltransferase activity"/>
    <property type="evidence" value="ECO:0007669"/>
    <property type="project" value="InterPro"/>
</dbReference>
<evidence type="ECO:0000259" key="2">
    <source>
        <dbReference type="PROSITE" id="PS51186"/>
    </source>
</evidence>
<sequence length="145" mass="16755">MNSNSGIIIRKAIPADLSDVYRLICELENDIFEHDIFSGIYEENLKSKYCFYIVAETENKVVGFISLQIQQLLHHCGTVGEVQEFYIDKDYRGKGIGRQLMDEVKQYAAEHQLKGLEVTSNKRRTENVNVYESLGFKLTHNKFTI</sequence>
<keyword evidence="4" id="KW-1185">Reference proteome</keyword>
<dbReference type="EMBL" id="VWSH01000004">
    <property type="protein sequence ID" value="KAA5532515.1"/>
    <property type="molecule type" value="Genomic_DNA"/>
</dbReference>
<dbReference type="RefSeq" id="WP_150034018.1">
    <property type="nucleotide sequence ID" value="NZ_VWSH01000004.1"/>
</dbReference>
<comment type="caution">
    <text evidence="3">The sequence shown here is derived from an EMBL/GenBank/DDBJ whole genome shotgun (WGS) entry which is preliminary data.</text>
</comment>
<reference evidence="3 4" key="1">
    <citation type="submission" date="2019-09" db="EMBL/GenBank/DDBJ databases">
        <title>Genome sequence and assembly of Taibaiella sp.</title>
        <authorList>
            <person name="Chhetri G."/>
        </authorList>
    </citation>
    <scope>NUCLEOTIDE SEQUENCE [LARGE SCALE GENOMIC DNA]</scope>
    <source>
        <strain evidence="3 4">KVB11</strain>
    </source>
</reference>
<organism evidence="3 4">
    <name type="scientific">Taibaiella lutea</name>
    <dbReference type="NCBI Taxonomy" id="2608001"/>
    <lineage>
        <taxon>Bacteria</taxon>
        <taxon>Pseudomonadati</taxon>
        <taxon>Bacteroidota</taxon>
        <taxon>Chitinophagia</taxon>
        <taxon>Chitinophagales</taxon>
        <taxon>Chitinophagaceae</taxon>
        <taxon>Taibaiella</taxon>
    </lineage>
</organism>
<evidence type="ECO:0000313" key="3">
    <source>
        <dbReference type="EMBL" id="KAA5532515.1"/>
    </source>
</evidence>
<accession>A0A5M6CGF2</accession>
<evidence type="ECO:0000256" key="1">
    <source>
        <dbReference type="ARBA" id="ARBA00022679"/>
    </source>
</evidence>
<gene>
    <name evidence="3" type="ORF">F0919_17175</name>
</gene>
<dbReference type="InterPro" id="IPR000182">
    <property type="entry name" value="GNAT_dom"/>
</dbReference>
<dbReference type="Proteomes" id="UP000323632">
    <property type="component" value="Unassembled WGS sequence"/>
</dbReference>
<name>A0A5M6CGF2_9BACT</name>
<protein>
    <submittedName>
        <fullName evidence="3">GNAT family N-acetyltransferase</fullName>
    </submittedName>
</protein>
<dbReference type="SUPFAM" id="SSF55729">
    <property type="entry name" value="Acyl-CoA N-acyltransferases (Nat)"/>
    <property type="match status" value="1"/>
</dbReference>
<dbReference type="PANTHER" id="PTHR13947">
    <property type="entry name" value="GNAT FAMILY N-ACETYLTRANSFERASE"/>
    <property type="match status" value="1"/>
</dbReference>
<keyword evidence="1 3" id="KW-0808">Transferase</keyword>
<dbReference type="Pfam" id="PF00583">
    <property type="entry name" value="Acetyltransf_1"/>
    <property type="match status" value="1"/>
</dbReference>
<dbReference type="CDD" id="cd04301">
    <property type="entry name" value="NAT_SF"/>
    <property type="match status" value="1"/>
</dbReference>
<dbReference type="AlphaFoldDB" id="A0A5M6CGF2"/>
<evidence type="ECO:0000313" key="4">
    <source>
        <dbReference type="Proteomes" id="UP000323632"/>
    </source>
</evidence>
<proteinExistence type="predicted"/>
<dbReference type="PANTHER" id="PTHR13947:SF37">
    <property type="entry name" value="LD18367P"/>
    <property type="match status" value="1"/>
</dbReference>
<dbReference type="PROSITE" id="PS51186">
    <property type="entry name" value="GNAT"/>
    <property type="match status" value="1"/>
</dbReference>
<dbReference type="InterPro" id="IPR050769">
    <property type="entry name" value="NAT_camello-type"/>
</dbReference>
<feature type="domain" description="N-acetyltransferase" evidence="2">
    <location>
        <begin position="7"/>
        <end position="145"/>
    </location>
</feature>
<dbReference type="InterPro" id="IPR016181">
    <property type="entry name" value="Acyl_CoA_acyltransferase"/>
</dbReference>
<dbReference type="Gene3D" id="3.40.630.30">
    <property type="match status" value="1"/>
</dbReference>